<feature type="domain" description="DUF2179" evidence="7">
    <location>
        <begin position="220"/>
        <end position="274"/>
    </location>
</feature>
<keyword evidence="2" id="KW-1003">Cell membrane</keyword>
<proteinExistence type="predicted"/>
<dbReference type="Pfam" id="PF10035">
    <property type="entry name" value="DUF2179"/>
    <property type="match status" value="1"/>
</dbReference>
<organism evidence="8 9">
    <name type="scientific">Clostridium isatidis</name>
    <dbReference type="NCBI Taxonomy" id="182773"/>
    <lineage>
        <taxon>Bacteria</taxon>
        <taxon>Bacillati</taxon>
        <taxon>Bacillota</taxon>
        <taxon>Clostridia</taxon>
        <taxon>Eubacteriales</taxon>
        <taxon>Clostridiaceae</taxon>
        <taxon>Clostridium</taxon>
    </lineage>
</organism>
<evidence type="ECO:0000256" key="4">
    <source>
        <dbReference type="ARBA" id="ARBA00022989"/>
    </source>
</evidence>
<feature type="transmembrane region" description="Helical" evidence="6">
    <location>
        <begin position="149"/>
        <end position="168"/>
    </location>
</feature>
<gene>
    <name evidence="8" type="ORF">BEN51_12600</name>
</gene>
<dbReference type="AlphaFoldDB" id="A0A343JFF5"/>
<evidence type="ECO:0000256" key="1">
    <source>
        <dbReference type="ARBA" id="ARBA00004651"/>
    </source>
</evidence>
<feature type="transmembrane region" description="Helical" evidence="6">
    <location>
        <begin position="106"/>
        <end position="128"/>
    </location>
</feature>
<accession>A0A343JFF5</accession>
<dbReference type="PANTHER" id="PTHR33545:SF9">
    <property type="entry name" value="UPF0750 MEMBRANE PROTEIN YITE"/>
    <property type="match status" value="1"/>
</dbReference>
<keyword evidence="5 6" id="KW-0472">Membrane</keyword>
<dbReference type="Pfam" id="PF02588">
    <property type="entry name" value="YitT_membrane"/>
    <property type="match status" value="1"/>
</dbReference>
<comment type="subcellular location">
    <subcellularLocation>
        <location evidence="1">Cell membrane</location>
        <topology evidence="1">Multi-pass membrane protein</topology>
    </subcellularLocation>
</comment>
<evidence type="ECO:0000256" key="5">
    <source>
        <dbReference type="ARBA" id="ARBA00023136"/>
    </source>
</evidence>
<name>A0A343JFF5_9CLOT</name>
<dbReference type="InterPro" id="IPR015867">
    <property type="entry name" value="N-reg_PII/ATP_PRibTrfase_C"/>
</dbReference>
<feature type="transmembrane region" description="Helical" evidence="6">
    <location>
        <begin position="7"/>
        <end position="27"/>
    </location>
</feature>
<dbReference type="EMBL" id="CP016786">
    <property type="protein sequence ID" value="ASW44263.1"/>
    <property type="molecule type" value="Genomic_DNA"/>
</dbReference>
<protein>
    <recommendedName>
        <fullName evidence="7">DUF2179 domain-containing protein</fullName>
    </recommendedName>
</protein>
<keyword evidence="4 6" id="KW-1133">Transmembrane helix</keyword>
<dbReference type="RefSeq" id="WP_119866387.1">
    <property type="nucleotide sequence ID" value="NZ_CP016786.1"/>
</dbReference>
<evidence type="ECO:0000313" key="9">
    <source>
        <dbReference type="Proteomes" id="UP000264883"/>
    </source>
</evidence>
<dbReference type="Gene3D" id="3.30.70.120">
    <property type="match status" value="1"/>
</dbReference>
<reference evidence="8 9" key="1">
    <citation type="submission" date="2016-08" db="EMBL/GenBank/DDBJ databases">
        <title>Complete Genome Sequence Of The Indigo Reducing Clostridium isatidis DSM15098.</title>
        <authorList>
            <person name="Little G.T."/>
            <person name="Minton N.P."/>
        </authorList>
    </citation>
    <scope>NUCLEOTIDE SEQUENCE [LARGE SCALE GENOMIC DNA]</scope>
    <source>
        <strain evidence="8 9">DSM 15098</strain>
    </source>
</reference>
<dbReference type="PIRSF" id="PIRSF006483">
    <property type="entry name" value="Membrane_protein_YitT"/>
    <property type="match status" value="1"/>
</dbReference>
<dbReference type="GO" id="GO:0005886">
    <property type="term" value="C:plasma membrane"/>
    <property type="evidence" value="ECO:0007669"/>
    <property type="project" value="UniProtKB-SubCell"/>
</dbReference>
<evidence type="ECO:0000313" key="8">
    <source>
        <dbReference type="EMBL" id="ASW44263.1"/>
    </source>
</evidence>
<evidence type="ECO:0000256" key="3">
    <source>
        <dbReference type="ARBA" id="ARBA00022692"/>
    </source>
</evidence>
<dbReference type="InterPro" id="IPR051461">
    <property type="entry name" value="UPF0750_membrane"/>
</dbReference>
<sequence>MKDRLKEYLLIFIGVILVAVALEYFFIPNDIAAGGVTGLAVVITKYIPVISTGSLVFIMNLILFIVGFIFLGKAFGLKTIVASLLLSGIMIFIEQFFSPFALTEDLMLAAIFGTAITALGMGIIFNVNASTGGTDIVAKILNDYFNIDVGKSLLAVDFIITLLGALTFGLDKGLYAMLTVVMNGILIDKVIEGFKKCKEVIIISTENHKISQFIMNDLDRGCTYLKGIGAFSGEETRVIYAVLGRSEFIRLKQYISKVDPQAFITVGEVHEVMGEGFGDLG</sequence>
<evidence type="ECO:0000259" key="7">
    <source>
        <dbReference type="Pfam" id="PF10035"/>
    </source>
</evidence>
<feature type="transmembrane region" description="Helical" evidence="6">
    <location>
        <begin position="47"/>
        <end position="72"/>
    </location>
</feature>
<feature type="transmembrane region" description="Helical" evidence="6">
    <location>
        <begin position="79"/>
        <end position="100"/>
    </location>
</feature>
<evidence type="ECO:0000256" key="6">
    <source>
        <dbReference type="SAM" id="Phobius"/>
    </source>
</evidence>
<keyword evidence="9" id="KW-1185">Reference proteome</keyword>
<dbReference type="InterPro" id="IPR003740">
    <property type="entry name" value="YitT"/>
</dbReference>
<keyword evidence="3 6" id="KW-0812">Transmembrane</keyword>
<dbReference type="OrthoDB" id="9779786at2"/>
<dbReference type="KEGG" id="cia:BEN51_12600"/>
<dbReference type="CDD" id="cd16380">
    <property type="entry name" value="YitT_C"/>
    <property type="match status" value="1"/>
</dbReference>
<dbReference type="Proteomes" id="UP000264883">
    <property type="component" value="Chromosome"/>
</dbReference>
<evidence type="ECO:0000256" key="2">
    <source>
        <dbReference type="ARBA" id="ARBA00022475"/>
    </source>
</evidence>
<dbReference type="InterPro" id="IPR019264">
    <property type="entry name" value="DUF2179"/>
</dbReference>
<dbReference type="PANTHER" id="PTHR33545">
    <property type="entry name" value="UPF0750 MEMBRANE PROTEIN YITT-RELATED"/>
    <property type="match status" value="1"/>
</dbReference>